<organism evidence="1 2">
    <name type="scientific">Aquimarina algicola</name>
    <dbReference type="NCBI Taxonomy" id="2589995"/>
    <lineage>
        <taxon>Bacteria</taxon>
        <taxon>Pseudomonadati</taxon>
        <taxon>Bacteroidota</taxon>
        <taxon>Flavobacteriia</taxon>
        <taxon>Flavobacteriales</taxon>
        <taxon>Flavobacteriaceae</taxon>
        <taxon>Aquimarina</taxon>
    </lineage>
</organism>
<dbReference type="CDD" id="cd10801">
    <property type="entry name" value="LamB_YcsF_like_1"/>
    <property type="match status" value="1"/>
</dbReference>
<keyword evidence="2" id="KW-1185">Reference proteome</keyword>
<gene>
    <name evidence="1" type="primary">pxpA</name>
    <name evidence="1" type="ORF">FHK87_22625</name>
</gene>
<dbReference type="EMBL" id="VFWZ01000009">
    <property type="protein sequence ID" value="TPN82222.1"/>
    <property type="molecule type" value="Genomic_DNA"/>
</dbReference>
<accession>A0A504J186</accession>
<evidence type="ECO:0000313" key="2">
    <source>
        <dbReference type="Proteomes" id="UP000315540"/>
    </source>
</evidence>
<dbReference type="Gene3D" id="3.20.20.370">
    <property type="entry name" value="Glycoside hydrolase/deacetylase"/>
    <property type="match status" value="1"/>
</dbReference>
<reference evidence="1 2" key="1">
    <citation type="submission" date="2019-06" db="EMBL/GenBank/DDBJ databases">
        <authorList>
            <person name="Meng X."/>
        </authorList>
    </citation>
    <scope>NUCLEOTIDE SEQUENCE [LARGE SCALE GENOMIC DNA]</scope>
    <source>
        <strain evidence="1 2">M625</strain>
    </source>
</reference>
<dbReference type="OrthoDB" id="9773478at2"/>
<dbReference type="InterPro" id="IPR011330">
    <property type="entry name" value="Glyco_hydro/deAcase_b/a-brl"/>
</dbReference>
<dbReference type="NCBIfam" id="NF003816">
    <property type="entry name" value="PRK05406.1-5"/>
    <property type="match status" value="1"/>
</dbReference>
<dbReference type="EC" id="3.5.2.9" evidence="1"/>
<dbReference type="SUPFAM" id="SSF88713">
    <property type="entry name" value="Glycoside hydrolase/deacetylase"/>
    <property type="match status" value="1"/>
</dbReference>
<dbReference type="PANTHER" id="PTHR30292:SF0">
    <property type="entry name" value="5-OXOPROLINASE SUBUNIT A"/>
    <property type="match status" value="1"/>
</dbReference>
<dbReference type="NCBIfam" id="NF003814">
    <property type="entry name" value="PRK05406.1-3"/>
    <property type="match status" value="1"/>
</dbReference>
<dbReference type="GO" id="GO:0017168">
    <property type="term" value="F:5-oxoprolinase (ATP-hydrolyzing) activity"/>
    <property type="evidence" value="ECO:0007669"/>
    <property type="project" value="UniProtKB-EC"/>
</dbReference>
<name>A0A504J186_9FLAO</name>
<protein>
    <submittedName>
        <fullName evidence="1">5-oxoprolinase subunit PxpA</fullName>
        <ecNumber evidence="1">3.5.2.9</ecNumber>
    </submittedName>
</protein>
<sequence length="237" mass="26596">MGLIFNADVGEGLGNEAEIMPYISWCNIACGVHAGSDKVIQETIQFAKKHNVKIGAHPSYPDRDNFGRISMKISKNDLIKTIANQIALVKYYTEKIGCKLHHIKPHGALYNDAIKDKNVADAIYESVKSIDKSLKIVTTKESMISKVYRDVFDIKHEVFADRNYNEDLSLVSRSEKKAVIKDKEAVLKHMSAIVKRGKVITKNGAEMPITFDTVCVHGDTPNSVEILKHLYANFFQK</sequence>
<proteinExistence type="predicted"/>
<dbReference type="AlphaFoldDB" id="A0A504J186"/>
<dbReference type="PANTHER" id="PTHR30292">
    <property type="entry name" value="UNCHARACTERIZED PROTEIN YBGL-RELATED"/>
    <property type="match status" value="1"/>
</dbReference>
<keyword evidence="1" id="KW-0378">Hydrolase</keyword>
<dbReference type="Pfam" id="PF03746">
    <property type="entry name" value="LamB_YcsF"/>
    <property type="match status" value="1"/>
</dbReference>
<dbReference type="Proteomes" id="UP000315540">
    <property type="component" value="Unassembled WGS sequence"/>
</dbReference>
<comment type="caution">
    <text evidence="1">The sequence shown here is derived from an EMBL/GenBank/DDBJ whole genome shotgun (WGS) entry which is preliminary data.</text>
</comment>
<dbReference type="GO" id="GO:0005975">
    <property type="term" value="P:carbohydrate metabolic process"/>
    <property type="evidence" value="ECO:0007669"/>
    <property type="project" value="InterPro"/>
</dbReference>
<dbReference type="InterPro" id="IPR005501">
    <property type="entry name" value="LamB/YcsF/PxpA-like"/>
</dbReference>
<evidence type="ECO:0000313" key="1">
    <source>
        <dbReference type="EMBL" id="TPN82222.1"/>
    </source>
</evidence>
<dbReference type="RefSeq" id="WP_140597095.1">
    <property type="nucleotide sequence ID" value="NZ_VFWZ01000009.1"/>
</dbReference>